<reference evidence="3" key="1">
    <citation type="submission" date="2021-07" db="EMBL/GenBank/DDBJ databases">
        <authorList>
            <person name="Durling M."/>
        </authorList>
    </citation>
    <scope>NUCLEOTIDE SEQUENCE</scope>
</reference>
<feature type="chain" id="PRO_5040500621" evidence="2">
    <location>
        <begin position="22"/>
        <end position="155"/>
    </location>
</feature>
<feature type="signal peptide" evidence="2">
    <location>
        <begin position="1"/>
        <end position="21"/>
    </location>
</feature>
<evidence type="ECO:0000256" key="1">
    <source>
        <dbReference type="SAM" id="MobiDB-lite"/>
    </source>
</evidence>
<name>A0A9N9LTU2_9HELO</name>
<dbReference type="EMBL" id="CAJVRM010000334">
    <property type="protein sequence ID" value="CAG8979758.1"/>
    <property type="molecule type" value="Genomic_DNA"/>
</dbReference>
<gene>
    <name evidence="3" type="ORF">HYALB_00012802</name>
</gene>
<evidence type="ECO:0000313" key="4">
    <source>
        <dbReference type="Proteomes" id="UP000701801"/>
    </source>
</evidence>
<sequence length="155" mass="15836">MQLFKVPTCVLLIASVLGANALPVADGAANELQTREPSRPVPYVRTEGPLLIINYGGKPKPKPRPQPNSQPKSPTIADKIKSVFSRDTVRIEAREARGAGGRGGGGGGGGRGSGGGGRGAISGSRGGGGGGAGTARKTDDEEERRRKAQKLHAGF</sequence>
<evidence type="ECO:0000313" key="3">
    <source>
        <dbReference type="EMBL" id="CAG8979758.1"/>
    </source>
</evidence>
<evidence type="ECO:0000256" key="2">
    <source>
        <dbReference type="SAM" id="SignalP"/>
    </source>
</evidence>
<feature type="compositionally biased region" description="Gly residues" evidence="1">
    <location>
        <begin position="98"/>
        <end position="133"/>
    </location>
</feature>
<keyword evidence="2" id="KW-0732">Signal</keyword>
<keyword evidence="4" id="KW-1185">Reference proteome</keyword>
<proteinExistence type="predicted"/>
<dbReference type="OrthoDB" id="10571918at2759"/>
<dbReference type="AlphaFoldDB" id="A0A9N9LTU2"/>
<protein>
    <submittedName>
        <fullName evidence="3">Uncharacterized protein</fullName>
    </submittedName>
</protein>
<feature type="compositionally biased region" description="Basic and acidic residues" evidence="1">
    <location>
        <begin position="87"/>
        <end position="97"/>
    </location>
</feature>
<feature type="compositionally biased region" description="Basic and acidic residues" evidence="1">
    <location>
        <begin position="136"/>
        <end position="145"/>
    </location>
</feature>
<organism evidence="3 4">
    <name type="scientific">Hymenoscyphus albidus</name>
    <dbReference type="NCBI Taxonomy" id="595503"/>
    <lineage>
        <taxon>Eukaryota</taxon>
        <taxon>Fungi</taxon>
        <taxon>Dikarya</taxon>
        <taxon>Ascomycota</taxon>
        <taxon>Pezizomycotina</taxon>
        <taxon>Leotiomycetes</taxon>
        <taxon>Helotiales</taxon>
        <taxon>Helotiaceae</taxon>
        <taxon>Hymenoscyphus</taxon>
    </lineage>
</organism>
<accession>A0A9N9LTU2</accession>
<feature type="compositionally biased region" description="Basic residues" evidence="1">
    <location>
        <begin position="146"/>
        <end position="155"/>
    </location>
</feature>
<feature type="region of interest" description="Disordered" evidence="1">
    <location>
        <begin position="52"/>
        <end position="155"/>
    </location>
</feature>
<comment type="caution">
    <text evidence="3">The sequence shown here is derived from an EMBL/GenBank/DDBJ whole genome shotgun (WGS) entry which is preliminary data.</text>
</comment>
<dbReference type="Proteomes" id="UP000701801">
    <property type="component" value="Unassembled WGS sequence"/>
</dbReference>